<keyword evidence="3" id="KW-1185">Reference proteome</keyword>
<keyword evidence="1" id="KW-0472">Membrane</keyword>
<keyword evidence="1" id="KW-1133">Transmembrane helix</keyword>
<accession>A0AAN7ZLS3</accession>
<evidence type="ECO:0000313" key="3">
    <source>
        <dbReference type="Proteomes" id="UP001329430"/>
    </source>
</evidence>
<dbReference type="EMBL" id="JAVRBK010000002">
    <property type="protein sequence ID" value="KAK5647807.1"/>
    <property type="molecule type" value="Genomic_DNA"/>
</dbReference>
<dbReference type="Proteomes" id="UP001329430">
    <property type="component" value="Chromosome 2"/>
</dbReference>
<evidence type="ECO:0000256" key="1">
    <source>
        <dbReference type="SAM" id="Phobius"/>
    </source>
</evidence>
<organism evidence="2 3">
    <name type="scientific">Pyrocoelia pectoralis</name>
    <dbReference type="NCBI Taxonomy" id="417401"/>
    <lineage>
        <taxon>Eukaryota</taxon>
        <taxon>Metazoa</taxon>
        <taxon>Ecdysozoa</taxon>
        <taxon>Arthropoda</taxon>
        <taxon>Hexapoda</taxon>
        <taxon>Insecta</taxon>
        <taxon>Pterygota</taxon>
        <taxon>Neoptera</taxon>
        <taxon>Endopterygota</taxon>
        <taxon>Coleoptera</taxon>
        <taxon>Polyphaga</taxon>
        <taxon>Elateriformia</taxon>
        <taxon>Elateroidea</taxon>
        <taxon>Lampyridae</taxon>
        <taxon>Lampyrinae</taxon>
        <taxon>Pyrocoelia</taxon>
    </lineage>
</organism>
<dbReference type="AlphaFoldDB" id="A0AAN7ZLS3"/>
<protein>
    <submittedName>
        <fullName evidence="2">Uncharacterized protein</fullName>
    </submittedName>
</protein>
<name>A0AAN7ZLS3_9COLE</name>
<gene>
    <name evidence="2" type="ORF">RI129_002699</name>
</gene>
<feature type="transmembrane region" description="Helical" evidence="1">
    <location>
        <begin position="164"/>
        <end position="182"/>
    </location>
</feature>
<keyword evidence="1" id="KW-0812">Transmembrane</keyword>
<proteinExistence type="predicted"/>
<sequence>MSNNRYDFNNRTSGESFSIEAKPRTATVYFRENKTNTKKRKTHSTPITENRKNVTNKTSSEVNGDTFLNPDIFAQRSGMENFIQNDEFSYTSFIPYLSRVQYDLMKNAHKNKKSKWNVLQNLRDHLLIEIEKRISHLWTRKPIGRGARDFKDDSNVDFPSNESALITIGFLTFAVFLIKLVMHLIQAVGTTPITTVTTGRKRRDVNDEEILKILQHVEQFTLK</sequence>
<evidence type="ECO:0000313" key="2">
    <source>
        <dbReference type="EMBL" id="KAK5647807.1"/>
    </source>
</evidence>
<reference evidence="2 3" key="1">
    <citation type="journal article" date="2024" name="Insects">
        <title>An Improved Chromosome-Level Genome Assembly of the Firefly Pyrocoelia pectoralis.</title>
        <authorList>
            <person name="Fu X."/>
            <person name="Meyer-Rochow V.B."/>
            <person name="Ballantyne L."/>
            <person name="Zhu X."/>
        </authorList>
    </citation>
    <scope>NUCLEOTIDE SEQUENCE [LARGE SCALE GENOMIC DNA]</scope>
    <source>
        <strain evidence="2">XCY_ONT2</strain>
    </source>
</reference>
<comment type="caution">
    <text evidence="2">The sequence shown here is derived from an EMBL/GenBank/DDBJ whole genome shotgun (WGS) entry which is preliminary data.</text>
</comment>